<sequence length="124" mass="14189">MMKLMYRKSQFQRDRIRHLETSGRDLRVLVEVLKDKCELAGVSIDHLKMAEDRRNDTKQRPFLACLSGQLSTTDLDTLTHDVSEHCLSQAKQKIMGGEVASHPENCVQDPLLESADVNRRAVHF</sequence>
<protein>
    <submittedName>
        <fullName evidence="2">Uncharacterized protein</fullName>
    </submittedName>
</protein>
<dbReference type="Proteomes" id="UP001164746">
    <property type="component" value="Chromosome 4"/>
</dbReference>
<evidence type="ECO:0000313" key="3">
    <source>
        <dbReference type="Proteomes" id="UP001164746"/>
    </source>
</evidence>
<accession>A0ABY7E0L2</accession>
<reference evidence="2" key="1">
    <citation type="submission" date="2022-11" db="EMBL/GenBank/DDBJ databases">
        <title>Centuries of genome instability and evolution in soft-shell clam transmissible cancer (bioRxiv).</title>
        <authorList>
            <person name="Hart S.F.M."/>
            <person name="Yonemitsu M.A."/>
            <person name="Giersch R.M."/>
            <person name="Beal B.F."/>
            <person name="Arriagada G."/>
            <person name="Davis B.W."/>
            <person name="Ostrander E.A."/>
            <person name="Goff S.P."/>
            <person name="Metzger M.J."/>
        </authorList>
    </citation>
    <scope>NUCLEOTIDE SEQUENCE</scope>
    <source>
        <strain evidence="2">MELC-2E11</strain>
        <tissue evidence="2">Siphon/mantle</tissue>
    </source>
</reference>
<gene>
    <name evidence="1" type="ORF">MAR_009865</name>
    <name evidence="2" type="ORF">MAR_009873</name>
</gene>
<dbReference type="EMBL" id="CP111015">
    <property type="protein sequence ID" value="WAR03307.1"/>
    <property type="molecule type" value="Genomic_DNA"/>
</dbReference>
<dbReference type="EMBL" id="CP111015">
    <property type="protein sequence ID" value="WAR03315.1"/>
    <property type="molecule type" value="Genomic_DNA"/>
</dbReference>
<evidence type="ECO:0000313" key="1">
    <source>
        <dbReference type="EMBL" id="WAR03307.1"/>
    </source>
</evidence>
<proteinExistence type="predicted"/>
<keyword evidence="3" id="KW-1185">Reference proteome</keyword>
<name>A0ABY7E0L2_MYAAR</name>
<evidence type="ECO:0000313" key="2">
    <source>
        <dbReference type="EMBL" id="WAR03315.1"/>
    </source>
</evidence>
<organism evidence="2 3">
    <name type="scientific">Mya arenaria</name>
    <name type="common">Soft-shell clam</name>
    <dbReference type="NCBI Taxonomy" id="6604"/>
    <lineage>
        <taxon>Eukaryota</taxon>
        <taxon>Metazoa</taxon>
        <taxon>Spiralia</taxon>
        <taxon>Lophotrochozoa</taxon>
        <taxon>Mollusca</taxon>
        <taxon>Bivalvia</taxon>
        <taxon>Autobranchia</taxon>
        <taxon>Heteroconchia</taxon>
        <taxon>Euheterodonta</taxon>
        <taxon>Imparidentia</taxon>
        <taxon>Neoheterodontei</taxon>
        <taxon>Myida</taxon>
        <taxon>Myoidea</taxon>
        <taxon>Myidae</taxon>
        <taxon>Mya</taxon>
    </lineage>
</organism>